<name>A0A109JPP6_9BRAD</name>
<dbReference type="RefSeq" id="WP_066509095.1">
    <property type="nucleotide sequence ID" value="NZ_LNCU01000081.1"/>
</dbReference>
<feature type="domain" description="FRG" evidence="1">
    <location>
        <begin position="52"/>
        <end position="166"/>
    </location>
</feature>
<gene>
    <name evidence="2" type="ORF">AS156_09145</name>
</gene>
<dbReference type="Pfam" id="PF08867">
    <property type="entry name" value="FRG"/>
    <property type="match status" value="1"/>
</dbReference>
<reference evidence="2 3" key="1">
    <citation type="submission" date="2015-11" db="EMBL/GenBank/DDBJ databases">
        <title>Draft Genome Sequence of the Strain BR 10303 (Bradyrhizobium sp.) isolated from nodules of Centrolobium paraense.</title>
        <authorList>
            <person name="Zelli J.E."/>
            <person name="Simoes-Araujo J.L."/>
            <person name="Barauna A.C."/>
            <person name="Silva K."/>
        </authorList>
    </citation>
    <scope>NUCLEOTIDE SEQUENCE [LARGE SCALE GENOMIC DNA]</scope>
    <source>
        <strain evidence="2 3">BR 10303</strain>
    </source>
</reference>
<dbReference type="Proteomes" id="UP000057737">
    <property type="component" value="Unassembled WGS sequence"/>
</dbReference>
<dbReference type="InterPro" id="IPR014966">
    <property type="entry name" value="FRG-dom"/>
</dbReference>
<evidence type="ECO:0000259" key="1">
    <source>
        <dbReference type="SMART" id="SM00901"/>
    </source>
</evidence>
<dbReference type="SMART" id="SM00901">
    <property type="entry name" value="FRG"/>
    <property type="match status" value="1"/>
</dbReference>
<organism evidence="2 3">
    <name type="scientific">Bradyrhizobium macuxiense</name>
    <dbReference type="NCBI Taxonomy" id="1755647"/>
    <lineage>
        <taxon>Bacteria</taxon>
        <taxon>Pseudomonadati</taxon>
        <taxon>Pseudomonadota</taxon>
        <taxon>Alphaproteobacteria</taxon>
        <taxon>Hyphomicrobiales</taxon>
        <taxon>Nitrobacteraceae</taxon>
        <taxon>Bradyrhizobium</taxon>
    </lineage>
</organism>
<sequence length="282" mass="31467">METIGSQKIWSFFDRKGCQIAKNSAVRQGPGHRVGSYLELATKIAELQFLNRDHVLLFRGQGADHRNVKGNSSLKPTLFRGGRGNPDRATLVTRFEALDRAGQILIADYTKAKLLGLERLKRHHLLRWSILQHYEACATPLLDVTHSIRIAASFASLAETDTAFLYVLGVPNLSGAITASAEAGIQIVRLSSVCPPSAVRPHIQEGYLLGEYPDMTGYQQKENYFPYEMDFGRRLVAKFSFNPATFWKSDNFPQVARSALYPSERSDPLFRLALGVKRQLGG</sequence>
<dbReference type="OrthoDB" id="1091301at2"/>
<proteinExistence type="predicted"/>
<accession>A0A109JPP6</accession>
<protein>
    <recommendedName>
        <fullName evidence="1">FRG domain-containing protein</fullName>
    </recommendedName>
</protein>
<keyword evidence="3" id="KW-1185">Reference proteome</keyword>
<comment type="caution">
    <text evidence="2">The sequence shown here is derived from an EMBL/GenBank/DDBJ whole genome shotgun (WGS) entry which is preliminary data.</text>
</comment>
<dbReference type="AlphaFoldDB" id="A0A109JPP6"/>
<dbReference type="EMBL" id="LNCU01000081">
    <property type="protein sequence ID" value="KWV52816.1"/>
    <property type="molecule type" value="Genomic_DNA"/>
</dbReference>
<evidence type="ECO:0000313" key="3">
    <source>
        <dbReference type="Proteomes" id="UP000057737"/>
    </source>
</evidence>
<evidence type="ECO:0000313" key="2">
    <source>
        <dbReference type="EMBL" id="KWV52816.1"/>
    </source>
</evidence>